<reference evidence="2" key="1">
    <citation type="journal article" date="2021" name="Science">
        <title>Hunting the eagle killer: A cyanobacterial neurotoxin causes vacuolar myelinopathy.</title>
        <authorList>
            <person name="Breinlinger S."/>
            <person name="Phillips T.J."/>
            <person name="Haram B.N."/>
            <person name="Mares J."/>
            <person name="Martinez Yerena J.A."/>
            <person name="Hrouzek P."/>
            <person name="Sobotka R."/>
            <person name="Henderson W.M."/>
            <person name="Schmieder P."/>
            <person name="Williams S.M."/>
            <person name="Lauderdale J.D."/>
            <person name="Wilde H.D."/>
            <person name="Gerrin W."/>
            <person name="Kust A."/>
            <person name="Washington J.W."/>
            <person name="Wagner C."/>
            <person name="Geier B."/>
            <person name="Liebeke M."/>
            <person name="Enke H."/>
            <person name="Niedermeyer T.H.J."/>
            <person name="Wilde S.B."/>
        </authorList>
    </citation>
    <scope>NUCLEOTIDE SEQUENCE [LARGE SCALE GENOMIC DNA]</scope>
    <source>
        <strain evidence="2">Thurmond2011</strain>
    </source>
</reference>
<keyword evidence="2" id="KW-1185">Reference proteome</keyword>
<dbReference type="RefSeq" id="WP_208340988.1">
    <property type="nucleotide sequence ID" value="NZ_CAWQFN010000771.1"/>
</dbReference>
<dbReference type="EMBL" id="JAALHA020000001">
    <property type="protein sequence ID" value="MDR9893144.1"/>
    <property type="molecule type" value="Genomic_DNA"/>
</dbReference>
<dbReference type="Proteomes" id="UP000667802">
    <property type="component" value="Unassembled WGS sequence"/>
</dbReference>
<evidence type="ECO:0000313" key="2">
    <source>
        <dbReference type="Proteomes" id="UP000667802"/>
    </source>
</evidence>
<dbReference type="AlphaFoldDB" id="A0AAP5I1L0"/>
<organism evidence="1 2">
    <name type="scientific">Aetokthonos hydrillicola Thurmond2011</name>
    <dbReference type="NCBI Taxonomy" id="2712845"/>
    <lineage>
        <taxon>Bacteria</taxon>
        <taxon>Bacillati</taxon>
        <taxon>Cyanobacteriota</taxon>
        <taxon>Cyanophyceae</taxon>
        <taxon>Nostocales</taxon>
        <taxon>Hapalosiphonaceae</taxon>
        <taxon>Aetokthonos</taxon>
    </lineage>
</organism>
<comment type="caution">
    <text evidence="1">The sequence shown here is derived from an EMBL/GenBank/DDBJ whole genome shotgun (WGS) entry which is preliminary data.</text>
</comment>
<proteinExistence type="predicted"/>
<evidence type="ECO:0000313" key="1">
    <source>
        <dbReference type="EMBL" id="MDR9893144.1"/>
    </source>
</evidence>
<accession>A0AAP5I1L0</accession>
<sequence length="57" mass="6515">MPIKLSTELMKQLTVKSPEREYTDLEDHDLKNQASKPQVIRIMILDLTTISVGRMGT</sequence>
<name>A0AAP5I1L0_9CYAN</name>
<gene>
    <name evidence="1" type="ORF">G7B40_000905</name>
</gene>
<protein>
    <submittedName>
        <fullName evidence="1">Uncharacterized protein</fullName>
    </submittedName>
</protein>